<evidence type="ECO:0000313" key="3">
    <source>
        <dbReference type="EMBL" id="MBE2166731.1"/>
    </source>
</evidence>
<gene>
    <name evidence="3" type="ORF">IIQ43_19630</name>
</gene>
<evidence type="ECO:0000256" key="2">
    <source>
        <dbReference type="SAM" id="Phobius"/>
    </source>
</evidence>
<keyword evidence="2" id="KW-1133">Transmembrane helix</keyword>
<reference evidence="4" key="1">
    <citation type="submission" date="2023-07" db="EMBL/GenBank/DDBJ databases">
        <title>Acinetobacter oleivorans assembled AC1583.</title>
        <authorList>
            <person name="Yeo C.C."/>
        </authorList>
    </citation>
    <scope>NUCLEOTIDE SEQUENCE [LARGE SCALE GENOMIC DNA]</scope>
    <source>
        <strain evidence="4">AC1583</strain>
    </source>
</reference>
<comment type="caution">
    <text evidence="3">The sequence shown here is derived from an EMBL/GenBank/DDBJ whole genome shotgun (WGS) entry which is preliminary data.</text>
</comment>
<keyword evidence="2" id="KW-0812">Transmembrane</keyword>
<dbReference type="RefSeq" id="WP_192835267.1">
    <property type="nucleotide sequence ID" value="NZ_JADAZL010000018.1"/>
</dbReference>
<feature type="transmembrane region" description="Helical" evidence="2">
    <location>
        <begin position="6"/>
        <end position="27"/>
    </location>
</feature>
<sequence length="161" mass="18277">MVDIETLTAIIGAITGIAGSIMGYISLQRLSKIKSLDLRLGLKKAETQLILTVNDLPELLTKAKRSREAISSAIGQLRSGGLKKWIQEWETDHISAKQMISILPNTDSDYTSNSQRDLETKLILIHQQSAKANALKEKYEIELERDEKQRDRIYAERNRRN</sequence>
<feature type="coiled-coil region" evidence="1">
    <location>
        <begin position="129"/>
        <end position="156"/>
    </location>
</feature>
<dbReference type="EMBL" id="JADAZL010000018">
    <property type="protein sequence ID" value="MBE2166731.1"/>
    <property type="molecule type" value="Genomic_DNA"/>
</dbReference>
<proteinExistence type="predicted"/>
<evidence type="ECO:0000256" key="1">
    <source>
        <dbReference type="SAM" id="Coils"/>
    </source>
</evidence>
<organism evidence="3 4">
    <name type="scientific">Acinetobacter oleivorans</name>
    <dbReference type="NCBI Taxonomy" id="1148157"/>
    <lineage>
        <taxon>Bacteria</taxon>
        <taxon>Pseudomonadati</taxon>
        <taxon>Pseudomonadota</taxon>
        <taxon>Gammaproteobacteria</taxon>
        <taxon>Moraxellales</taxon>
        <taxon>Moraxellaceae</taxon>
        <taxon>Acinetobacter</taxon>
    </lineage>
</organism>
<keyword evidence="2" id="KW-0472">Membrane</keyword>
<evidence type="ECO:0000313" key="4">
    <source>
        <dbReference type="Proteomes" id="UP000619170"/>
    </source>
</evidence>
<dbReference type="Proteomes" id="UP000619170">
    <property type="component" value="Unassembled WGS sequence"/>
</dbReference>
<name>A0ABR9NPQ9_9GAMM</name>
<accession>A0ABR9NPQ9</accession>
<protein>
    <submittedName>
        <fullName evidence="3">Uncharacterized protein</fullName>
    </submittedName>
</protein>
<keyword evidence="1" id="KW-0175">Coiled coil</keyword>
<keyword evidence="4" id="KW-1185">Reference proteome</keyword>